<organism evidence="6 7">
    <name type="scientific">Phomopsis amygdali</name>
    <name type="common">Fusicoccum amygdali</name>
    <dbReference type="NCBI Taxonomy" id="1214568"/>
    <lineage>
        <taxon>Eukaryota</taxon>
        <taxon>Fungi</taxon>
        <taxon>Dikarya</taxon>
        <taxon>Ascomycota</taxon>
        <taxon>Pezizomycotina</taxon>
        <taxon>Sordariomycetes</taxon>
        <taxon>Sordariomycetidae</taxon>
        <taxon>Diaporthales</taxon>
        <taxon>Diaporthaceae</taxon>
        <taxon>Diaporthe</taxon>
    </lineage>
</organism>
<keyword evidence="2 4" id="KW-0863">Zinc-finger</keyword>
<dbReference type="AlphaFoldDB" id="A0AAD9S5E8"/>
<dbReference type="PROSITE" id="PS01360">
    <property type="entry name" value="ZF_MYND_1"/>
    <property type="match status" value="1"/>
</dbReference>
<comment type="caution">
    <text evidence="6">The sequence shown here is derived from an EMBL/GenBank/DDBJ whole genome shotgun (WGS) entry which is preliminary data.</text>
</comment>
<gene>
    <name evidence="6" type="ORF">N8I77_011400</name>
</gene>
<evidence type="ECO:0000256" key="2">
    <source>
        <dbReference type="ARBA" id="ARBA00022771"/>
    </source>
</evidence>
<dbReference type="Proteomes" id="UP001265746">
    <property type="component" value="Unassembled WGS sequence"/>
</dbReference>
<dbReference type="InterPro" id="IPR002893">
    <property type="entry name" value="Znf_MYND"/>
</dbReference>
<reference evidence="6" key="1">
    <citation type="submission" date="2023-06" db="EMBL/GenBank/DDBJ databases">
        <authorList>
            <person name="Noh H."/>
        </authorList>
    </citation>
    <scope>NUCLEOTIDE SEQUENCE</scope>
    <source>
        <strain evidence="6">DUCC20226</strain>
    </source>
</reference>
<feature type="domain" description="MYND-type" evidence="5">
    <location>
        <begin position="14"/>
        <end position="51"/>
    </location>
</feature>
<dbReference type="Pfam" id="PF01753">
    <property type="entry name" value="zf-MYND"/>
    <property type="match status" value="1"/>
</dbReference>
<evidence type="ECO:0000313" key="6">
    <source>
        <dbReference type="EMBL" id="KAK2599666.1"/>
    </source>
</evidence>
<protein>
    <recommendedName>
        <fullName evidence="5">MYND-type domain-containing protein</fullName>
    </recommendedName>
</protein>
<dbReference type="SUPFAM" id="SSF144232">
    <property type="entry name" value="HIT/MYND zinc finger-like"/>
    <property type="match status" value="1"/>
</dbReference>
<keyword evidence="7" id="KW-1185">Reference proteome</keyword>
<evidence type="ECO:0000256" key="4">
    <source>
        <dbReference type="PROSITE-ProRule" id="PRU00134"/>
    </source>
</evidence>
<dbReference type="GO" id="GO:0008270">
    <property type="term" value="F:zinc ion binding"/>
    <property type="evidence" value="ECO:0007669"/>
    <property type="project" value="UniProtKB-KW"/>
</dbReference>
<evidence type="ECO:0000256" key="1">
    <source>
        <dbReference type="ARBA" id="ARBA00022723"/>
    </source>
</evidence>
<keyword evidence="1" id="KW-0479">Metal-binding</keyword>
<name>A0AAD9S5E8_PHOAM</name>
<dbReference type="Gene3D" id="6.10.140.2220">
    <property type="match status" value="1"/>
</dbReference>
<sequence length="352" mass="39776">MASSLALTIEPRQCQVCHKRSDIQRCGGCKVVYYCSREHQVSDRRSHKGGCTAVKKALADLVREEDQLRNMPGDGFSMPHNVFEEGAGHFWGILGTRNYMRARYGVVDNMLMHFFDTIDAVQTSLDNLIDMLHLNRCDDMGLNTIAPALYLRLGRDQECYDFLKWWSTAENYDWDDMDAPYLDVKGADVFEPPEASWTSQSFWTSQPSDLSHFVCVTLIKVRILLDLQQMQNATRAFQGSMPRELIDKVRGQELVSSVVASRQDIVQASAEETAELVQLVKKQVKTLFDTVSRVSPTFWSLLVDPDSVPSNRPKAYSLGSMEVAFVTLTYNYGSWKETPGSIEVIKGLMEAA</sequence>
<dbReference type="PROSITE" id="PS50865">
    <property type="entry name" value="ZF_MYND_2"/>
    <property type="match status" value="1"/>
</dbReference>
<proteinExistence type="predicted"/>
<accession>A0AAD9S5E8</accession>
<dbReference type="EMBL" id="JAUJFL010000007">
    <property type="protein sequence ID" value="KAK2599666.1"/>
    <property type="molecule type" value="Genomic_DNA"/>
</dbReference>
<evidence type="ECO:0000259" key="5">
    <source>
        <dbReference type="PROSITE" id="PS50865"/>
    </source>
</evidence>
<evidence type="ECO:0000256" key="3">
    <source>
        <dbReference type="ARBA" id="ARBA00022833"/>
    </source>
</evidence>
<evidence type="ECO:0000313" key="7">
    <source>
        <dbReference type="Proteomes" id="UP001265746"/>
    </source>
</evidence>
<keyword evidence="3" id="KW-0862">Zinc</keyword>